<dbReference type="GO" id="GO:0009294">
    <property type="term" value="P:DNA-mediated transformation"/>
    <property type="evidence" value="ECO:0007669"/>
    <property type="project" value="InterPro"/>
</dbReference>
<protein>
    <submittedName>
        <fullName evidence="4">DNA protecting protein DprA</fullName>
    </submittedName>
</protein>
<evidence type="ECO:0000313" key="4">
    <source>
        <dbReference type="EMBL" id="SDQ36659.1"/>
    </source>
</evidence>
<sequence>MRADAGERAAIGQLAPDAGGTNGTSHRNRSEESTAVDAVLARIVWCRLIEPGDAVAGALIEALGAVPALEMLADADAVRRLSEAAQSAGIDVTRRALSAAISRWLPRLDRAATGGDLSRATAAGLRVVTPESPEWPASLNDLGVHAPQLLWVRGDASTLARAGLAVVGARACTGYGASVTADLVDSAASAGVSIVSGAAYGIDAVAHRTALAAGAVTIAVLAGGADRAYPAAHAQLLDRIAADGVVCSEMVPGAAPTRWRFLQRNRSIAALASAALVTEAGTRSGSLNTAGHAAELGRDLGAVPGPVTSAASAGCHRLIREYGATLVSNAEELREFLRVESASGQLVNELSTRQSAAHLRVLDALPLRGSRSAEDVALAAGLDVSETRAVLAELELLGFAVAAHAASGRAHWRLVRRA</sequence>
<evidence type="ECO:0000313" key="5">
    <source>
        <dbReference type="Proteomes" id="UP000182690"/>
    </source>
</evidence>
<evidence type="ECO:0000259" key="3">
    <source>
        <dbReference type="Pfam" id="PF02481"/>
    </source>
</evidence>
<feature type="region of interest" description="Disordered" evidence="2">
    <location>
        <begin position="1"/>
        <end position="32"/>
    </location>
</feature>
<dbReference type="STRING" id="1079994.SAMN04488565_2465"/>
<dbReference type="InterPro" id="IPR003488">
    <property type="entry name" value="DprA"/>
</dbReference>
<dbReference type="InterPro" id="IPR057666">
    <property type="entry name" value="DrpA_SLOG"/>
</dbReference>
<dbReference type="AlphaFoldDB" id="A0A1H1AAL1"/>
<dbReference type="Pfam" id="PF02481">
    <property type="entry name" value="DNA_processg_A"/>
    <property type="match status" value="1"/>
</dbReference>
<dbReference type="Gene3D" id="3.40.50.450">
    <property type="match status" value="1"/>
</dbReference>
<feature type="domain" description="Smf/DprA SLOG" evidence="3">
    <location>
        <begin position="127"/>
        <end position="337"/>
    </location>
</feature>
<name>A0A1H1AAL1_9MICO</name>
<dbReference type="EMBL" id="FNKB01000001">
    <property type="protein sequence ID" value="SDQ36659.1"/>
    <property type="molecule type" value="Genomic_DNA"/>
</dbReference>
<comment type="similarity">
    <text evidence="1">Belongs to the DprA/Smf family.</text>
</comment>
<evidence type="ECO:0000256" key="1">
    <source>
        <dbReference type="ARBA" id="ARBA00006525"/>
    </source>
</evidence>
<dbReference type="NCBIfam" id="TIGR00732">
    <property type="entry name" value="dprA"/>
    <property type="match status" value="1"/>
</dbReference>
<accession>A0A1H1AAL1</accession>
<proteinExistence type="inferred from homology"/>
<dbReference type="eggNOG" id="COG0758">
    <property type="taxonomic scope" value="Bacteria"/>
</dbReference>
<reference evidence="4 5" key="1">
    <citation type="submission" date="2016-10" db="EMBL/GenBank/DDBJ databases">
        <authorList>
            <person name="de Groot N.N."/>
        </authorList>
    </citation>
    <scope>NUCLEOTIDE SEQUENCE [LARGE SCALE GENOMIC DNA]</scope>
    <source>
        <strain evidence="4 5">DSM 22788</strain>
    </source>
</reference>
<dbReference type="PANTHER" id="PTHR43022">
    <property type="entry name" value="PROTEIN SMF"/>
    <property type="match status" value="1"/>
</dbReference>
<organism evidence="4 5">
    <name type="scientific">Leucobacter chromiiresistens</name>
    <dbReference type="NCBI Taxonomy" id="1079994"/>
    <lineage>
        <taxon>Bacteria</taxon>
        <taxon>Bacillati</taxon>
        <taxon>Actinomycetota</taxon>
        <taxon>Actinomycetes</taxon>
        <taxon>Micrococcales</taxon>
        <taxon>Microbacteriaceae</taxon>
        <taxon>Leucobacter</taxon>
    </lineage>
</organism>
<dbReference type="PANTHER" id="PTHR43022:SF1">
    <property type="entry name" value="PROTEIN SMF"/>
    <property type="match status" value="1"/>
</dbReference>
<evidence type="ECO:0000256" key="2">
    <source>
        <dbReference type="SAM" id="MobiDB-lite"/>
    </source>
</evidence>
<dbReference type="Proteomes" id="UP000182690">
    <property type="component" value="Unassembled WGS sequence"/>
</dbReference>
<gene>
    <name evidence="4" type="ORF">SAMN04488565_2465</name>
</gene>
<dbReference type="SUPFAM" id="SSF102405">
    <property type="entry name" value="MCP/YpsA-like"/>
    <property type="match status" value="1"/>
</dbReference>